<dbReference type="Gene3D" id="3.40.50.1820">
    <property type="entry name" value="alpha/beta hydrolase"/>
    <property type="match status" value="1"/>
</dbReference>
<feature type="region of interest" description="Disordered" evidence="4">
    <location>
        <begin position="47"/>
        <end position="102"/>
    </location>
</feature>
<dbReference type="Proteomes" id="UP000030151">
    <property type="component" value="Unassembled WGS sequence"/>
</dbReference>
<dbReference type="Pfam" id="PF12796">
    <property type="entry name" value="Ank_2"/>
    <property type="match status" value="4"/>
</dbReference>
<dbReference type="SUPFAM" id="SSF53474">
    <property type="entry name" value="alpha/beta-Hydrolases"/>
    <property type="match status" value="1"/>
</dbReference>
<evidence type="ECO:0000256" key="2">
    <source>
        <dbReference type="ARBA" id="ARBA00023043"/>
    </source>
</evidence>
<dbReference type="PANTHER" id="PTHR24134">
    <property type="entry name" value="ANKYRIN REPEAT-CONTAINING PROTEIN DDB_G0279043"/>
    <property type="match status" value="1"/>
</dbReference>
<protein>
    <submittedName>
        <fullName evidence="8">Ankyrin repeat protein</fullName>
    </submittedName>
</protein>
<feature type="repeat" description="ANK" evidence="3">
    <location>
        <begin position="907"/>
        <end position="934"/>
    </location>
</feature>
<feature type="repeat" description="ANK" evidence="3">
    <location>
        <begin position="968"/>
        <end position="1000"/>
    </location>
</feature>
<evidence type="ECO:0000313" key="9">
    <source>
        <dbReference type="Proteomes" id="UP000030151"/>
    </source>
</evidence>
<evidence type="ECO:0000256" key="4">
    <source>
        <dbReference type="SAM" id="MobiDB-lite"/>
    </source>
</evidence>
<dbReference type="InterPro" id="IPR027417">
    <property type="entry name" value="P-loop_NTPase"/>
</dbReference>
<feature type="repeat" description="ANK" evidence="3">
    <location>
        <begin position="1133"/>
        <end position="1165"/>
    </location>
</feature>
<reference evidence="8 9" key="1">
    <citation type="submission" date="2014-02" db="EMBL/GenBank/DDBJ databases">
        <title>The genome sequence of the entomopathogenic fungus Metarhizium robertsii ARSEF 2575.</title>
        <authorList>
            <person name="Giuliano Garisto Donzelli B."/>
            <person name="Roe B.A."/>
            <person name="Macmil S.L."/>
            <person name="Krasnoff S.B."/>
            <person name="Gibson D.M."/>
        </authorList>
    </citation>
    <scope>NUCLEOTIDE SEQUENCE [LARGE SCALE GENOMIC DNA]</scope>
    <source>
        <strain evidence="8 9">ARSEF 2575</strain>
    </source>
</reference>
<feature type="repeat" description="ANK" evidence="3">
    <location>
        <begin position="1001"/>
        <end position="1033"/>
    </location>
</feature>
<comment type="caution">
    <text evidence="8">The sequence shown here is derived from an EMBL/GenBank/DDBJ whole genome shotgun (WGS) entry which is preliminary data.</text>
</comment>
<dbReference type="HOGENOM" id="CLU_000288_34_1_1"/>
<name>A0A0A1UN86_9HYPO</name>
<dbReference type="InterPro" id="IPR029058">
    <property type="entry name" value="AB_hydrolase_fold"/>
</dbReference>
<dbReference type="OrthoDB" id="5086500at2759"/>
<dbReference type="SUPFAM" id="SSF48403">
    <property type="entry name" value="Ankyrin repeat"/>
    <property type="match status" value="1"/>
</dbReference>
<dbReference type="AlphaFoldDB" id="A0A0A1UN86"/>
<dbReference type="InterPro" id="IPR036770">
    <property type="entry name" value="Ankyrin_rpt-contain_sf"/>
</dbReference>
<dbReference type="InterPro" id="IPR002110">
    <property type="entry name" value="Ankyrin_rpt"/>
</dbReference>
<dbReference type="SMART" id="SM00248">
    <property type="entry name" value="ANK"/>
    <property type="match status" value="8"/>
</dbReference>
<dbReference type="Pfam" id="PF24883">
    <property type="entry name" value="NPHP3_N"/>
    <property type="match status" value="1"/>
</dbReference>
<feature type="domain" description="Nephrocystin 3-like N-terminal" evidence="7">
    <location>
        <begin position="435"/>
        <end position="611"/>
    </location>
</feature>
<dbReference type="eggNOG" id="KOG4369">
    <property type="taxonomic scope" value="Eukaryota"/>
</dbReference>
<gene>
    <name evidence="8" type="ORF">X797_010459</name>
</gene>
<organism evidence="8 9">
    <name type="scientific">Metarhizium robertsii</name>
    <dbReference type="NCBI Taxonomy" id="568076"/>
    <lineage>
        <taxon>Eukaryota</taxon>
        <taxon>Fungi</taxon>
        <taxon>Dikarya</taxon>
        <taxon>Ascomycota</taxon>
        <taxon>Pezizomycotina</taxon>
        <taxon>Sordariomycetes</taxon>
        <taxon>Hypocreomycetidae</taxon>
        <taxon>Hypocreales</taxon>
        <taxon>Clavicipitaceae</taxon>
        <taxon>Metarhizium</taxon>
    </lineage>
</organism>
<keyword evidence="1" id="KW-0677">Repeat</keyword>
<proteinExistence type="predicted"/>
<feature type="compositionally biased region" description="Polar residues" evidence="4">
    <location>
        <begin position="69"/>
        <end position="80"/>
    </location>
</feature>
<evidence type="ECO:0000256" key="3">
    <source>
        <dbReference type="PROSITE-ProRule" id="PRU00023"/>
    </source>
</evidence>
<feature type="repeat" description="ANK" evidence="3">
    <location>
        <begin position="1100"/>
        <end position="1132"/>
    </location>
</feature>
<evidence type="ECO:0000259" key="7">
    <source>
        <dbReference type="Pfam" id="PF24883"/>
    </source>
</evidence>
<feature type="repeat" description="ANK" evidence="3">
    <location>
        <begin position="935"/>
        <end position="967"/>
    </location>
</feature>
<feature type="compositionally biased region" description="Basic and acidic residues" evidence="4">
    <location>
        <begin position="49"/>
        <end position="63"/>
    </location>
</feature>
<dbReference type="SUPFAM" id="SSF52540">
    <property type="entry name" value="P-loop containing nucleoside triphosphate hydrolases"/>
    <property type="match status" value="1"/>
</dbReference>
<evidence type="ECO:0000313" key="8">
    <source>
        <dbReference type="EMBL" id="EXU96498.1"/>
    </source>
</evidence>
<dbReference type="Gene3D" id="1.25.40.20">
    <property type="entry name" value="Ankyrin repeat-containing domain"/>
    <property type="match status" value="3"/>
</dbReference>
<dbReference type="PROSITE" id="PS50297">
    <property type="entry name" value="ANK_REP_REGION"/>
    <property type="match status" value="7"/>
</dbReference>
<keyword evidence="5" id="KW-0472">Membrane</keyword>
<evidence type="ECO:0000256" key="5">
    <source>
        <dbReference type="SAM" id="Phobius"/>
    </source>
</evidence>
<sequence length="1191" mass="133875">MSFFPFSGLNPGFTRPQGAARAVFPIYFVLPVVLIFSFYYLRRSQPESGKLEPENERSDDSGRTKKTSGDGSSVNLTPSEGVSPDEGNASNKTLPPAAEPGLQILHDSDAPKIDIVAVHGLGANPDYAWVWLPKNNPPNCRGYPDKPFNWLQELLPAKLPKPCRVLAFNYDSRWFWDAPQQKLSSISDTLLDSLRNDREQNKAIDRPLIFIGHSFGGNVIEQAIVSASRHCSPHLSISASTIGVVFLGTPHRGSPAAAWGAIIASLMPSGLAPEDRLLKALEKHSDSLGDRLRDFSGWLFSESVPVVCAFEQLVTDYSSRLPLLGTFVPSRTLVVDEDSACIDGHHKISLHTDHLKINKYYGADDPSFKLIYPEIQRMVEDIDEGLRRRRNPKPIPTDETSTSGRLQRCLQLMRVKNPEDVLSKIEAQRGQRVENTCEWILKREEFSAWAVGTNSHLLRLIGSPGIGKTMMATFLVRFLKCKIEKNPSDTFIHFFCDDKDQERKTPTAILRSLVWQLLLQRNELFKHVQPDFEKYEESRAFEGLFNDVYALRRILKNMLLDERSDKVFVLIDALDECEASTRKDLLSWIQIISQLSPAGDSGKIKILLTCRPHINDIEDELQDVGTQLQMGSAEINHDLAKYIDDRVDELAKRKHYPPSLKQKVIETLKRESGNTFLWVSLMIAELKTTLKHKVEEKLNRLPHGLDNTYSTILDRIPDENRENAQFILRFMVGALRPLEKTELQAAYATWKTNSILSGEDMQLYSDILSVCSSILHAGSEDNATLNFCHQSVKDFLLDEHTANTWYHTSVDEANILIFKVCWMYLSAEEFSQSDINFCSWWSDWEIDFDETNKPEDQRGGFPLSLFLEYSYDAWKEHAIRSHKALLRDWHNSAIDVTKAPELRDALLYWTARQGYEDMINFLLDQGANIDARHELWATPLLKAAENGHEIIAELLLDRGANIEATDISYNGPLSTAAKHGHETVVKLLLDRGANIEARNTSQVTPLLNAAMKGHESIVKLLLDRGANIKVTNECGDTPLSRATLFESESAVKLLLDNGANIEARDRSKDTPLLLASVKGSESIVKLLLDRGANIEVKNKIGRTPLSIAVNRGHIAVVKLLLDNGADIETRDDMHSTPLLLATEKNHVSTVKLLLDRGADIKVKNRENQKPLGIAAAGGHEGMVKLLEQYLQ</sequence>
<dbReference type="Gene3D" id="3.40.50.300">
    <property type="entry name" value="P-loop containing nucleotide triphosphate hydrolases"/>
    <property type="match status" value="1"/>
</dbReference>
<dbReference type="Pfam" id="PF12697">
    <property type="entry name" value="Abhydrolase_6"/>
    <property type="match status" value="1"/>
</dbReference>
<evidence type="ECO:0000256" key="1">
    <source>
        <dbReference type="ARBA" id="ARBA00022737"/>
    </source>
</evidence>
<feature type="domain" description="AB hydrolase-1" evidence="6">
    <location>
        <begin position="115"/>
        <end position="297"/>
    </location>
</feature>
<dbReference type="InterPro" id="IPR000073">
    <property type="entry name" value="AB_hydrolase_1"/>
</dbReference>
<dbReference type="PROSITE" id="PS50088">
    <property type="entry name" value="ANK_REPEAT"/>
    <property type="match status" value="8"/>
</dbReference>
<keyword evidence="5" id="KW-0812">Transmembrane</keyword>
<accession>A0A0A1UN86</accession>
<dbReference type="PRINTS" id="PR01415">
    <property type="entry name" value="ANKYRIN"/>
</dbReference>
<feature type="transmembrane region" description="Helical" evidence="5">
    <location>
        <begin position="20"/>
        <end position="41"/>
    </location>
</feature>
<feature type="repeat" description="ANK" evidence="3">
    <location>
        <begin position="1034"/>
        <end position="1066"/>
    </location>
</feature>
<dbReference type="EMBL" id="JELW01000049">
    <property type="protein sequence ID" value="EXU96498.1"/>
    <property type="molecule type" value="Genomic_DNA"/>
</dbReference>
<feature type="repeat" description="ANK" evidence="3">
    <location>
        <begin position="1067"/>
        <end position="1099"/>
    </location>
</feature>
<evidence type="ECO:0000259" key="6">
    <source>
        <dbReference type="Pfam" id="PF12697"/>
    </source>
</evidence>
<dbReference type="InterPro" id="IPR056884">
    <property type="entry name" value="NPHP3-like_N"/>
</dbReference>
<keyword evidence="2 3" id="KW-0040">ANK repeat</keyword>
<keyword evidence="5" id="KW-1133">Transmembrane helix</keyword>
<dbReference type="PANTHER" id="PTHR24134:SF9">
    <property type="entry name" value="ANKYRIN REPEAT AND SOCS BOX PROTEIN 8"/>
    <property type="match status" value="1"/>
</dbReference>